<protein>
    <submittedName>
        <fullName evidence="3">Secreted protein</fullName>
    </submittedName>
</protein>
<evidence type="ECO:0000313" key="2">
    <source>
        <dbReference type="Proteomes" id="UP000095287"/>
    </source>
</evidence>
<proteinExistence type="predicted"/>
<dbReference type="AlphaFoldDB" id="A0A1I7ZDT1"/>
<feature type="region of interest" description="Disordered" evidence="1">
    <location>
        <begin position="16"/>
        <end position="35"/>
    </location>
</feature>
<accession>A0A1I7ZDT1</accession>
<feature type="compositionally biased region" description="Basic and acidic residues" evidence="1">
    <location>
        <begin position="73"/>
        <end position="87"/>
    </location>
</feature>
<name>A0A1I7ZDT1_9BILA</name>
<feature type="region of interest" description="Disordered" evidence="1">
    <location>
        <begin position="62"/>
        <end position="96"/>
    </location>
</feature>
<dbReference type="Proteomes" id="UP000095287">
    <property type="component" value="Unplaced"/>
</dbReference>
<reference evidence="3" key="1">
    <citation type="submission" date="2016-11" db="UniProtKB">
        <authorList>
            <consortium name="WormBaseParasite"/>
        </authorList>
    </citation>
    <scope>IDENTIFICATION</scope>
</reference>
<sequence>MTNALAAAVLGALQRQSSKFTHRPRDHSTRNIVSATSRSHTVCPRLCLSRDAANIDRRRNRFALLPSSTNNPGEERSIRRDPTEPKTSKTRAKTSCSMDRSKVCAFLRRSEAKRGKHNL</sequence>
<keyword evidence="2" id="KW-1185">Reference proteome</keyword>
<evidence type="ECO:0000313" key="3">
    <source>
        <dbReference type="WBParaSite" id="L893_g25175.t1"/>
    </source>
</evidence>
<dbReference type="WBParaSite" id="L893_g25175.t1">
    <property type="protein sequence ID" value="L893_g25175.t1"/>
    <property type="gene ID" value="L893_g25175"/>
</dbReference>
<evidence type="ECO:0000256" key="1">
    <source>
        <dbReference type="SAM" id="MobiDB-lite"/>
    </source>
</evidence>
<organism evidence="2 3">
    <name type="scientific">Steinernema glaseri</name>
    <dbReference type="NCBI Taxonomy" id="37863"/>
    <lineage>
        <taxon>Eukaryota</taxon>
        <taxon>Metazoa</taxon>
        <taxon>Ecdysozoa</taxon>
        <taxon>Nematoda</taxon>
        <taxon>Chromadorea</taxon>
        <taxon>Rhabditida</taxon>
        <taxon>Tylenchina</taxon>
        <taxon>Panagrolaimomorpha</taxon>
        <taxon>Strongyloidoidea</taxon>
        <taxon>Steinernematidae</taxon>
        <taxon>Steinernema</taxon>
    </lineage>
</organism>